<keyword evidence="7" id="KW-0808">Transferase</keyword>
<evidence type="ECO:0000256" key="6">
    <source>
        <dbReference type="SAM" id="Phobius"/>
    </source>
</evidence>
<feature type="transmembrane region" description="Helical" evidence="6">
    <location>
        <begin position="295"/>
        <end position="316"/>
    </location>
</feature>
<feature type="transmembrane region" description="Helical" evidence="6">
    <location>
        <begin position="231"/>
        <end position="252"/>
    </location>
</feature>
<dbReference type="InterPro" id="IPR000537">
    <property type="entry name" value="UbiA_prenyltransferase"/>
</dbReference>
<evidence type="ECO:0000256" key="4">
    <source>
        <dbReference type="ARBA" id="ARBA00022989"/>
    </source>
</evidence>
<proteinExistence type="predicted"/>
<sequence>MTESSSFREDATSPTRGTLIDYLRIARFDHCTKHVLIVPGVALAYVLRGVHVESLALSVVAGLAAAVFVASGNYVINEWLDRHYDRFHPTKSQRPAVRKSLRRGYVVAEWLILLAAGFACALAASSTMFAVAVLFAIQGVVYNIRPFRTKDLPYLDVISESVNNPLRLMIGWAMVDPTTLPPGSILLAYWTGGAFLMAAKRLSEYREIVAAHGKDLLASYRRSFAGYSEPSLAAACLAYALLSVFFLAVFLVKYRIEYLLVAPLVVALFSYYLALSMQPGSSAQRPERLIRERGLIFLVVLLAGAFLLLTVVNVPVLDGLVGQRYITIP</sequence>
<evidence type="ECO:0000256" key="2">
    <source>
        <dbReference type="ARBA" id="ARBA00022475"/>
    </source>
</evidence>
<comment type="subcellular location">
    <subcellularLocation>
        <location evidence="1">Membrane</location>
        <topology evidence="1">Multi-pass membrane protein</topology>
    </subcellularLocation>
</comment>
<dbReference type="GO" id="GO:0016020">
    <property type="term" value="C:membrane"/>
    <property type="evidence" value="ECO:0007669"/>
    <property type="project" value="UniProtKB-SubCell"/>
</dbReference>
<keyword evidence="2" id="KW-1003">Cell membrane</keyword>
<dbReference type="Pfam" id="PF01040">
    <property type="entry name" value="UbiA"/>
    <property type="match status" value="1"/>
</dbReference>
<feature type="transmembrane region" description="Helical" evidence="6">
    <location>
        <begin position="110"/>
        <end position="137"/>
    </location>
</feature>
<dbReference type="EMBL" id="FUWJ01000016">
    <property type="protein sequence ID" value="SKA38708.1"/>
    <property type="molecule type" value="Genomic_DNA"/>
</dbReference>
<evidence type="ECO:0000256" key="3">
    <source>
        <dbReference type="ARBA" id="ARBA00022692"/>
    </source>
</evidence>
<feature type="transmembrane region" description="Helical" evidence="6">
    <location>
        <begin position="55"/>
        <end position="76"/>
    </location>
</feature>
<evidence type="ECO:0000313" key="8">
    <source>
        <dbReference type="Proteomes" id="UP000190092"/>
    </source>
</evidence>
<gene>
    <name evidence="7" type="ORF">SAMN02745126_06088</name>
</gene>
<feature type="transmembrane region" description="Helical" evidence="6">
    <location>
        <begin position="258"/>
        <end position="275"/>
    </location>
</feature>
<dbReference type="Gene3D" id="1.10.357.140">
    <property type="entry name" value="UbiA prenyltransferase"/>
    <property type="match status" value="1"/>
</dbReference>
<feature type="transmembrane region" description="Helical" evidence="6">
    <location>
        <begin position="179"/>
        <end position="199"/>
    </location>
</feature>
<dbReference type="AlphaFoldDB" id="A0A1T4TEP3"/>
<reference evidence="8" key="1">
    <citation type="submission" date="2017-02" db="EMBL/GenBank/DDBJ databases">
        <authorList>
            <person name="Varghese N."/>
            <person name="Submissions S."/>
        </authorList>
    </citation>
    <scope>NUCLEOTIDE SEQUENCE [LARGE SCALE GENOMIC DNA]</scope>
    <source>
        <strain evidence="8">ATCC 27094</strain>
    </source>
</reference>
<keyword evidence="5 6" id="KW-0472">Membrane</keyword>
<dbReference type="STRING" id="225324.SAMN02745126_06088"/>
<evidence type="ECO:0000256" key="5">
    <source>
        <dbReference type="ARBA" id="ARBA00023136"/>
    </source>
</evidence>
<dbReference type="InterPro" id="IPR044878">
    <property type="entry name" value="UbiA_sf"/>
</dbReference>
<keyword evidence="4 6" id="KW-1133">Transmembrane helix</keyword>
<organism evidence="7 8">
    <name type="scientific">Enhydrobacter aerosaccus</name>
    <dbReference type="NCBI Taxonomy" id="225324"/>
    <lineage>
        <taxon>Bacteria</taxon>
        <taxon>Pseudomonadati</taxon>
        <taxon>Pseudomonadota</taxon>
        <taxon>Alphaproteobacteria</taxon>
        <taxon>Hyphomicrobiales</taxon>
        <taxon>Enhydrobacter</taxon>
    </lineage>
</organism>
<name>A0A1T4TEP3_9HYPH</name>
<dbReference type="Proteomes" id="UP000190092">
    <property type="component" value="Unassembled WGS sequence"/>
</dbReference>
<keyword evidence="3 6" id="KW-0812">Transmembrane</keyword>
<accession>A0A1T4TEP3</accession>
<dbReference type="RefSeq" id="WP_085937822.1">
    <property type="nucleotide sequence ID" value="NZ_FUWJ01000016.1"/>
</dbReference>
<keyword evidence="8" id="KW-1185">Reference proteome</keyword>
<evidence type="ECO:0000256" key="1">
    <source>
        <dbReference type="ARBA" id="ARBA00004141"/>
    </source>
</evidence>
<evidence type="ECO:0000313" key="7">
    <source>
        <dbReference type="EMBL" id="SKA38708.1"/>
    </source>
</evidence>
<dbReference type="GO" id="GO:0016765">
    <property type="term" value="F:transferase activity, transferring alkyl or aryl (other than methyl) groups"/>
    <property type="evidence" value="ECO:0007669"/>
    <property type="project" value="InterPro"/>
</dbReference>
<protein>
    <submittedName>
        <fullName evidence="7">4-hydroxybenzoate polyprenyltransferase</fullName>
    </submittedName>
</protein>
<dbReference type="OrthoDB" id="9803632at2"/>